<accession>A0ABP5Q4V1</accession>
<evidence type="ECO:0000313" key="3">
    <source>
        <dbReference type="Proteomes" id="UP001500305"/>
    </source>
</evidence>
<dbReference type="Gene3D" id="3.40.50.1820">
    <property type="entry name" value="alpha/beta hydrolase"/>
    <property type="match status" value="1"/>
</dbReference>
<feature type="region of interest" description="Disordered" evidence="1">
    <location>
        <begin position="85"/>
        <end position="121"/>
    </location>
</feature>
<reference evidence="3" key="1">
    <citation type="journal article" date="2019" name="Int. J. Syst. Evol. Microbiol.">
        <title>The Global Catalogue of Microorganisms (GCM) 10K type strain sequencing project: providing services to taxonomists for standard genome sequencing and annotation.</title>
        <authorList>
            <consortium name="The Broad Institute Genomics Platform"/>
            <consortium name="The Broad Institute Genome Sequencing Center for Infectious Disease"/>
            <person name="Wu L."/>
            <person name="Ma J."/>
        </authorList>
    </citation>
    <scope>NUCLEOTIDE SEQUENCE [LARGE SCALE GENOMIC DNA]</scope>
    <source>
        <strain evidence="3">JCM 7356</strain>
    </source>
</reference>
<dbReference type="Proteomes" id="UP001500305">
    <property type="component" value="Unassembled WGS sequence"/>
</dbReference>
<name>A0ABP5Q4V1_9ACTN</name>
<organism evidence="2 3">
    <name type="scientific">Kitasatospora cystarginea</name>
    <dbReference type="NCBI Taxonomy" id="58350"/>
    <lineage>
        <taxon>Bacteria</taxon>
        <taxon>Bacillati</taxon>
        <taxon>Actinomycetota</taxon>
        <taxon>Actinomycetes</taxon>
        <taxon>Kitasatosporales</taxon>
        <taxon>Streptomycetaceae</taxon>
        <taxon>Kitasatospora</taxon>
    </lineage>
</organism>
<dbReference type="InterPro" id="IPR029058">
    <property type="entry name" value="AB_hydrolase_fold"/>
</dbReference>
<evidence type="ECO:0000313" key="2">
    <source>
        <dbReference type="EMBL" id="GAA2226186.1"/>
    </source>
</evidence>
<dbReference type="SUPFAM" id="SSF53474">
    <property type="entry name" value="alpha/beta-Hydrolases"/>
    <property type="match status" value="1"/>
</dbReference>
<protein>
    <submittedName>
        <fullName evidence="2">Uncharacterized protein</fullName>
    </submittedName>
</protein>
<keyword evidence="3" id="KW-1185">Reference proteome</keyword>
<evidence type="ECO:0000256" key="1">
    <source>
        <dbReference type="SAM" id="MobiDB-lite"/>
    </source>
</evidence>
<sequence>MGGLVARYYVECRGGHGIARRLITLGTPHRGSPDALLHLVNGVHRGRGRLAVDLTAFARSLPSLHELLPGYRTVVQGLAPGAYRAEGQRAHGGNHRAAAGEVTSDPGAGSPPGRPSTAPGS</sequence>
<gene>
    <name evidence="2" type="ORF">GCM10010430_01470</name>
</gene>
<dbReference type="EMBL" id="BAAATR010000001">
    <property type="protein sequence ID" value="GAA2226186.1"/>
    <property type="molecule type" value="Genomic_DNA"/>
</dbReference>
<proteinExistence type="predicted"/>
<comment type="caution">
    <text evidence="2">The sequence shown here is derived from an EMBL/GenBank/DDBJ whole genome shotgun (WGS) entry which is preliminary data.</text>
</comment>